<dbReference type="Proteomes" id="UP000265663">
    <property type="component" value="Unassembled WGS sequence"/>
</dbReference>
<sequence length="139" mass="17176">MLGWSNNPHDLRLEIYFADNQVNLGRGYRIKGLRPVLREEEEEEAQHLVRWILTDDEGHWYLWSEEDWELQWINSHTLKKMKGSNEKKVEYILNELLYHSLERVTYEYLPFEDEKVVHKVEDHCYWNDDDWDSEWYKDD</sequence>
<keyword evidence="2" id="KW-1185">Reference proteome</keyword>
<reference evidence="1 2" key="1">
    <citation type="journal article" date="2014" name="PLoS ONE">
        <title>De novo Genome Assembly of the Fungal Plant Pathogen Pyrenophora semeniperda.</title>
        <authorList>
            <person name="Soliai M.M."/>
            <person name="Meyer S.E."/>
            <person name="Udall J.A."/>
            <person name="Elzinga D.E."/>
            <person name="Hermansen R.A."/>
            <person name="Bodily P.M."/>
            <person name="Hart A.A."/>
            <person name="Coleman C.E."/>
        </authorList>
    </citation>
    <scope>NUCLEOTIDE SEQUENCE [LARGE SCALE GENOMIC DNA]</scope>
    <source>
        <strain evidence="1 2">CCB06</strain>
        <tissue evidence="1">Mycelium</tissue>
    </source>
</reference>
<evidence type="ECO:0000313" key="1">
    <source>
        <dbReference type="EMBL" id="RMZ69195.1"/>
    </source>
</evidence>
<proteinExistence type="predicted"/>
<dbReference type="AlphaFoldDB" id="A0A3M7M3U0"/>
<accession>A0A3M7M3U0</accession>
<evidence type="ECO:0000313" key="2">
    <source>
        <dbReference type="Proteomes" id="UP000265663"/>
    </source>
</evidence>
<protein>
    <submittedName>
        <fullName evidence="1">Uncharacterized protein</fullName>
    </submittedName>
</protein>
<name>A0A3M7M3U0_9PLEO</name>
<organism evidence="1 2">
    <name type="scientific">Pyrenophora seminiperda CCB06</name>
    <dbReference type="NCBI Taxonomy" id="1302712"/>
    <lineage>
        <taxon>Eukaryota</taxon>
        <taxon>Fungi</taxon>
        <taxon>Dikarya</taxon>
        <taxon>Ascomycota</taxon>
        <taxon>Pezizomycotina</taxon>
        <taxon>Dothideomycetes</taxon>
        <taxon>Pleosporomycetidae</taxon>
        <taxon>Pleosporales</taxon>
        <taxon>Pleosporineae</taxon>
        <taxon>Pleosporaceae</taxon>
        <taxon>Pyrenophora</taxon>
    </lineage>
</organism>
<dbReference type="EMBL" id="KE747817">
    <property type="protein sequence ID" value="RMZ69195.1"/>
    <property type="molecule type" value="Genomic_DNA"/>
</dbReference>
<gene>
    <name evidence="1" type="ORF">GMOD_00003128</name>
</gene>